<evidence type="ECO:0000313" key="4">
    <source>
        <dbReference type="Proteomes" id="UP000522331"/>
    </source>
</evidence>
<dbReference type="Pfam" id="PF00969">
    <property type="entry name" value="MHC_II_beta"/>
    <property type="match status" value="1"/>
</dbReference>
<organism evidence="3 4">
    <name type="scientific">Leucopsar rothschildi</name>
    <name type="common">Bali myna</name>
    <name type="synonym">Rothschild's mynah</name>
    <dbReference type="NCBI Taxonomy" id="127929"/>
    <lineage>
        <taxon>Eukaryota</taxon>
        <taxon>Metazoa</taxon>
        <taxon>Chordata</taxon>
        <taxon>Craniata</taxon>
        <taxon>Vertebrata</taxon>
        <taxon>Euteleostomi</taxon>
        <taxon>Archelosauria</taxon>
        <taxon>Archosauria</taxon>
        <taxon>Dinosauria</taxon>
        <taxon>Saurischia</taxon>
        <taxon>Theropoda</taxon>
        <taxon>Coelurosauria</taxon>
        <taxon>Aves</taxon>
        <taxon>Neognathae</taxon>
        <taxon>Neoaves</taxon>
        <taxon>Telluraves</taxon>
        <taxon>Australaves</taxon>
        <taxon>Passeriformes</taxon>
        <taxon>Sturnidae</taxon>
        <taxon>Leucopsar</taxon>
    </lineage>
</organism>
<name>A0A7K8EUN3_LEURO</name>
<keyword evidence="1" id="KW-0325">Glycoprotein</keyword>
<sequence>YNREEFLCFDSDVGLFMGFTPYGEIKAQHLNSKPETLEHYRAQVGTVCPHNSKIIAPFSVES</sequence>
<protein>
    <submittedName>
        <fullName evidence="3">HB2L protein</fullName>
    </submittedName>
</protein>
<evidence type="ECO:0000313" key="3">
    <source>
        <dbReference type="EMBL" id="NXB55005.1"/>
    </source>
</evidence>
<gene>
    <name evidence="3" type="primary">Hb2l</name>
    <name evidence="3" type="ORF">LEUROT_R15124</name>
</gene>
<dbReference type="SMART" id="SM00921">
    <property type="entry name" value="MHC_II_beta"/>
    <property type="match status" value="1"/>
</dbReference>
<dbReference type="GO" id="GO:0006955">
    <property type="term" value="P:immune response"/>
    <property type="evidence" value="ECO:0007669"/>
    <property type="project" value="InterPro"/>
</dbReference>
<dbReference type="InterPro" id="IPR014745">
    <property type="entry name" value="MHC_II_a/b_N"/>
</dbReference>
<dbReference type="GO" id="GO:0042613">
    <property type="term" value="C:MHC class II protein complex"/>
    <property type="evidence" value="ECO:0007669"/>
    <property type="project" value="InterPro"/>
</dbReference>
<dbReference type="EMBL" id="VZTC01012195">
    <property type="protein sequence ID" value="NXB55005.1"/>
    <property type="molecule type" value="Genomic_DNA"/>
</dbReference>
<dbReference type="GO" id="GO:0019882">
    <property type="term" value="P:antigen processing and presentation"/>
    <property type="evidence" value="ECO:0007669"/>
    <property type="project" value="InterPro"/>
</dbReference>
<proteinExistence type="predicted"/>
<dbReference type="InterPro" id="IPR011162">
    <property type="entry name" value="MHC_I/II-like_Ag-recog"/>
</dbReference>
<dbReference type="InterPro" id="IPR000353">
    <property type="entry name" value="MHC_II_b_N"/>
</dbReference>
<reference evidence="3 4" key="1">
    <citation type="submission" date="2019-09" db="EMBL/GenBank/DDBJ databases">
        <title>Bird 10,000 Genomes (B10K) Project - Family phase.</title>
        <authorList>
            <person name="Zhang G."/>
        </authorList>
    </citation>
    <scope>NUCLEOTIDE SEQUENCE [LARGE SCALE GENOMIC DNA]</scope>
    <source>
        <strain evidence="3">B10K-DU-002-02</strain>
        <tissue evidence="3">Muscle</tissue>
    </source>
</reference>
<feature type="non-terminal residue" evidence="3">
    <location>
        <position position="1"/>
    </location>
</feature>
<dbReference type="Proteomes" id="UP000522331">
    <property type="component" value="Unassembled WGS sequence"/>
</dbReference>
<dbReference type="SUPFAM" id="SSF54452">
    <property type="entry name" value="MHC antigen-recognition domain"/>
    <property type="match status" value="1"/>
</dbReference>
<dbReference type="AlphaFoldDB" id="A0A7K8EUN3"/>
<evidence type="ECO:0000259" key="2">
    <source>
        <dbReference type="SMART" id="SM00921"/>
    </source>
</evidence>
<comment type="caution">
    <text evidence="3">The sequence shown here is derived from an EMBL/GenBank/DDBJ whole genome shotgun (WGS) entry which is preliminary data.</text>
</comment>
<accession>A0A7K8EUN3</accession>
<feature type="domain" description="MHC class II beta chain N-terminal" evidence="2">
    <location>
        <begin position="1"/>
        <end position="56"/>
    </location>
</feature>
<dbReference type="Gene3D" id="3.10.320.10">
    <property type="entry name" value="Class II Histocompatibility Antigen, M Beta Chain, Chain B, domain 1"/>
    <property type="match status" value="1"/>
</dbReference>
<evidence type="ECO:0000256" key="1">
    <source>
        <dbReference type="ARBA" id="ARBA00023180"/>
    </source>
</evidence>
<keyword evidence="4" id="KW-1185">Reference proteome</keyword>
<feature type="non-terminal residue" evidence="3">
    <location>
        <position position="62"/>
    </location>
</feature>